<gene>
    <name evidence="1" type="ORF">CTOB1V02_LOCUS11512</name>
</gene>
<accession>A0A7R8ZVP4</accession>
<reference evidence="1" key="1">
    <citation type="submission" date="2020-11" db="EMBL/GenBank/DDBJ databases">
        <authorList>
            <person name="Tran Van P."/>
        </authorList>
    </citation>
    <scope>NUCLEOTIDE SEQUENCE</scope>
</reference>
<organism evidence="1">
    <name type="scientific">Cyprideis torosa</name>
    <dbReference type="NCBI Taxonomy" id="163714"/>
    <lineage>
        <taxon>Eukaryota</taxon>
        <taxon>Metazoa</taxon>
        <taxon>Ecdysozoa</taxon>
        <taxon>Arthropoda</taxon>
        <taxon>Crustacea</taxon>
        <taxon>Oligostraca</taxon>
        <taxon>Ostracoda</taxon>
        <taxon>Podocopa</taxon>
        <taxon>Podocopida</taxon>
        <taxon>Cytherocopina</taxon>
        <taxon>Cytheroidea</taxon>
        <taxon>Cytherideidae</taxon>
        <taxon>Cyprideis</taxon>
    </lineage>
</organism>
<sequence length="102" mass="11070">MYSRKAYDQGNLSFRSVPGGRALSSVQPLNHEIPGPGLGSEVLSTVIHHPNGNNPGHIAHCREGHPKSWSKPHVSRLSLVSDFNLRPKSSVVSSDKAAMDFM</sequence>
<proteinExistence type="predicted"/>
<dbReference type="EMBL" id="OB666772">
    <property type="protein sequence ID" value="CAD7233691.1"/>
    <property type="molecule type" value="Genomic_DNA"/>
</dbReference>
<evidence type="ECO:0000313" key="1">
    <source>
        <dbReference type="EMBL" id="CAD7233691.1"/>
    </source>
</evidence>
<dbReference type="AlphaFoldDB" id="A0A7R8ZVP4"/>
<protein>
    <submittedName>
        <fullName evidence="1">Uncharacterized protein</fullName>
    </submittedName>
</protein>
<name>A0A7R8ZVP4_9CRUS</name>